<dbReference type="Pfam" id="PF10053">
    <property type="entry name" value="DUF2290"/>
    <property type="match status" value="1"/>
</dbReference>
<gene>
    <name evidence="1" type="ORF">D9O29_20180</name>
</gene>
<dbReference type="InterPro" id="IPR018742">
    <property type="entry name" value="DUF2290"/>
</dbReference>
<keyword evidence="2" id="KW-1185">Reference proteome</keyword>
<proteinExistence type="predicted"/>
<organism evidence="1 2">
    <name type="scientific">Pantoea vagans</name>
    <dbReference type="NCBI Taxonomy" id="470934"/>
    <lineage>
        <taxon>Bacteria</taxon>
        <taxon>Pseudomonadati</taxon>
        <taxon>Pseudomonadota</taxon>
        <taxon>Gammaproteobacteria</taxon>
        <taxon>Enterobacterales</taxon>
        <taxon>Erwiniaceae</taxon>
        <taxon>Pantoea</taxon>
    </lineage>
</organism>
<accession>A0ABY3LAV4</accession>
<reference evidence="1 2" key="1">
    <citation type="submission" date="2018-10" db="EMBL/GenBank/DDBJ databases">
        <title>Draft genome sequence of Pantoea vagans isolated from corpses of the sugarcane aphid Melanaphis sacchari Zehntner.</title>
        <authorList>
            <person name="Toledo E."/>
            <person name="Pena G."/>
            <person name="Lozano L."/>
        </authorList>
    </citation>
    <scope>NUCLEOTIDE SEQUENCE [LARGE SCALE GENOMIC DNA]</scope>
    <source>
        <strain evidence="1 2">ET-90</strain>
    </source>
</reference>
<dbReference type="Proteomes" id="UP000426772">
    <property type="component" value="Unassembled WGS sequence"/>
</dbReference>
<evidence type="ECO:0000313" key="2">
    <source>
        <dbReference type="Proteomes" id="UP000426772"/>
    </source>
</evidence>
<dbReference type="EMBL" id="RCNL01000011">
    <property type="protein sequence ID" value="TXL75515.1"/>
    <property type="molecule type" value="Genomic_DNA"/>
</dbReference>
<comment type="caution">
    <text evidence="1">The sequence shown here is derived from an EMBL/GenBank/DDBJ whole genome shotgun (WGS) entry which is preliminary data.</text>
</comment>
<protein>
    <submittedName>
        <fullName evidence="1">DUF2290 domain-containing protein</fullName>
    </submittedName>
</protein>
<dbReference type="RefSeq" id="WP_147789938.1">
    <property type="nucleotide sequence ID" value="NZ_RCNL01000011.1"/>
</dbReference>
<sequence length="233" mass="27859">MTDFRSLIEIRECVDLFDNADLLSSSNEFVNLPLNYVSQTRGLFYNDYWDIYNRNFWYHIKIKDESLILFEEDSFRFIMSPISIPSHSDFIAYDLGTDWDDFNDNDKKTYLTSDYFKDAYEKYIETTSEFKSHTPVRLDQHPHQYKAITHPAHHLHIGYENESRIPVKRILNPQAFSAFIISTFYPESWEILHKNGIINIDNIRRYKTNLDIIGHIHQNLWDAELEENRLYLG</sequence>
<name>A0ABY3LAV4_9GAMM</name>
<evidence type="ECO:0000313" key="1">
    <source>
        <dbReference type="EMBL" id="TXL75515.1"/>
    </source>
</evidence>